<evidence type="ECO:0000256" key="4">
    <source>
        <dbReference type="ARBA" id="ARBA00022801"/>
    </source>
</evidence>
<dbReference type="EMBL" id="CP136426">
    <property type="protein sequence ID" value="WOC51382.1"/>
    <property type="molecule type" value="Genomic_DNA"/>
</dbReference>
<keyword evidence="3 8" id="KW-0732">Signal</keyword>
<dbReference type="SUPFAM" id="SSF49299">
    <property type="entry name" value="PKD domain"/>
    <property type="match status" value="2"/>
</dbReference>
<evidence type="ECO:0000256" key="5">
    <source>
        <dbReference type="ARBA" id="ARBA00022825"/>
    </source>
</evidence>
<evidence type="ECO:0000256" key="1">
    <source>
        <dbReference type="ARBA" id="ARBA00011073"/>
    </source>
</evidence>
<evidence type="ECO:0000313" key="11">
    <source>
        <dbReference type="Proteomes" id="UP001432059"/>
    </source>
</evidence>
<dbReference type="SUPFAM" id="SSF52743">
    <property type="entry name" value="Subtilisin-like"/>
    <property type="match status" value="1"/>
</dbReference>
<keyword evidence="5 6" id="KW-0720">Serine protease</keyword>
<dbReference type="NCBIfam" id="TIGR04183">
    <property type="entry name" value="Por_Secre_tail"/>
    <property type="match status" value="1"/>
</dbReference>
<proteinExistence type="inferred from homology"/>
<dbReference type="InterPro" id="IPR022409">
    <property type="entry name" value="PKD/Chitinase_dom"/>
</dbReference>
<dbReference type="InterPro" id="IPR034058">
    <property type="entry name" value="TagA/B/C/D_pept_dom"/>
</dbReference>
<dbReference type="Gene3D" id="2.60.120.380">
    <property type="match status" value="1"/>
</dbReference>
<dbReference type="SUPFAM" id="SSF49785">
    <property type="entry name" value="Galactose-binding domain-like"/>
    <property type="match status" value="2"/>
</dbReference>
<protein>
    <submittedName>
        <fullName evidence="10">T9SS C-terminal target domain-containing protein</fullName>
    </submittedName>
</protein>
<keyword evidence="4 6" id="KW-0378">Hydrolase</keyword>
<dbReference type="PROSITE" id="PS00138">
    <property type="entry name" value="SUBTILASE_SER"/>
    <property type="match status" value="1"/>
</dbReference>
<reference evidence="10" key="1">
    <citation type="submission" date="2023-10" db="EMBL/GenBank/DDBJ databases">
        <title>Characterization and whole genome sequencing of a novel strain of Bergeyella porcorum QD2021 isolated from pig.</title>
        <authorList>
            <person name="Liu G."/>
            <person name="Chen C."/>
            <person name="Han X."/>
        </authorList>
    </citation>
    <scope>NUCLEOTIDE SEQUENCE</scope>
    <source>
        <strain evidence="10">QD2021</strain>
    </source>
</reference>
<dbReference type="KEGG" id="bpor:BPO_0735"/>
<dbReference type="GO" id="GO:0004252">
    <property type="term" value="F:serine-type endopeptidase activity"/>
    <property type="evidence" value="ECO:0007669"/>
    <property type="project" value="UniProtKB-UniRule"/>
</dbReference>
<dbReference type="PANTHER" id="PTHR43399:SF4">
    <property type="entry name" value="CELL WALL-ASSOCIATED PROTEASE"/>
    <property type="match status" value="1"/>
</dbReference>
<dbReference type="PANTHER" id="PTHR43399">
    <property type="entry name" value="SUBTILISIN-RELATED"/>
    <property type="match status" value="1"/>
</dbReference>
<gene>
    <name evidence="10" type="ORF">BPO_0735</name>
</gene>
<dbReference type="InterPro" id="IPR036852">
    <property type="entry name" value="Peptidase_S8/S53_dom_sf"/>
</dbReference>
<feature type="domain" description="PKD/Chitinase" evidence="9">
    <location>
        <begin position="998"/>
        <end position="1086"/>
    </location>
</feature>
<dbReference type="NCBIfam" id="NF038128">
    <property type="entry name" value="choice_anch_J"/>
    <property type="match status" value="2"/>
</dbReference>
<dbReference type="InterPro" id="IPR035986">
    <property type="entry name" value="PKD_dom_sf"/>
</dbReference>
<evidence type="ECO:0000259" key="9">
    <source>
        <dbReference type="SMART" id="SM00089"/>
    </source>
</evidence>
<evidence type="ECO:0000256" key="2">
    <source>
        <dbReference type="ARBA" id="ARBA00022670"/>
    </source>
</evidence>
<dbReference type="InterPro" id="IPR026444">
    <property type="entry name" value="Secre_tail"/>
</dbReference>
<dbReference type="InterPro" id="IPR051048">
    <property type="entry name" value="Peptidase_S8/S53_subtilisin"/>
</dbReference>
<accession>A0AAU0F245</accession>
<dbReference type="GO" id="GO:0006508">
    <property type="term" value="P:proteolysis"/>
    <property type="evidence" value="ECO:0007669"/>
    <property type="project" value="UniProtKB-KW"/>
</dbReference>
<keyword evidence="7" id="KW-0175">Coiled coil</keyword>
<organism evidence="10 11">
    <name type="scientific">Bergeyella porcorum</name>
    <dbReference type="NCBI Taxonomy" id="1735111"/>
    <lineage>
        <taxon>Bacteria</taxon>
        <taxon>Pseudomonadati</taxon>
        <taxon>Bacteroidota</taxon>
        <taxon>Flavobacteriia</taxon>
        <taxon>Flavobacteriales</taxon>
        <taxon>Weeksellaceae</taxon>
        <taxon>Bergeyella</taxon>
    </lineage>
</organism>
<feature type="coiled-coil region" evidence="7">
    <location>
        <begin position="39"/>
        <end position="69"/>
    </location>
</feature>
<keyword evidence="11" id="KW-1185">Reference proteome</keyword>
<dbReference type="InterPro" id="IPR013783">
    <property type="entry name" value="Ig-like_fold"/>
</dbReference>
<name>A0AAU0F245_9FLAO</name>
<evidence type="ECO:0000313" key="10">
    <source>
        <dbReference type="EMBL" id="WOC51382.1"/>
    </source>
</evidence>
<dbReference type="PRINTS" id="PR00723">
    <property type="entry name" value="SUBTILISIN"/>
</dbReference>
<dbReference type="PROSITE" id="PS51892">
    <property type="entry name" value="SUBTILASE"/>
    <property type="match status" value="1"/>
</dbReference>
<feature type="chain" id="PRO_5043927726" evidence="8">
    <location>
        <begin position="32"/>
        <end position="1486"/>
    </location>
</feature>
<evidence type="ECO:0000256" key="7">
    <source>
        <dbReference type="SAM" id="Coils"/>
    </source>
</evidence>
<dbReference type="Pfam" id="PF00082">
    <property type="entry name" value="Peptidase_S8"/>
    <property type="match status" value="1"/>
</dbReference>
<dbReference type="InterPro" id="IPR008979">
    <property type="entry name" value="Galactose-bd-like_sf"/>
</dbReference>
<dbReference type="Gene3D" id="2.60.40.10">
    <property type="entry name" value="Immunoglobulins"/>
    <property type="match status" value="2"/>
</dbReference>
<dbReference type="InterPro" id="IPR015500">
    <property type="entry name" value="Peptidase_S8_subtilisin-rel"/>
</dbReference>
<feature type="active site" description="Charge relay system" evidence="6">
    <location>
        <position position="137"/>
    </location>
</feature>
<feature type="active site" description="Charge relay system" evidence="6">
    <location>
        <position position="164"/>
    </location>
</feature>
<evidence type="ECO:0000256" key="6">
    <source>
        <dbReference type="PROSITE-ProRule" id="PRU01240"/>
    </source>
</evidence>
<dbReference type="RefSeq" id="WP_327985018.1">
    <property type="nucleotide sequence ID" value="NZ_CP136426.1"/>
</dbReference>
<dbReference type="Pfam" id="PF18962">
    <property type="entry name" value="Por_Secre_tail"/>
    <property type="match status" value="1"/>
</dbReference>
<feature type="domain" description="PKD/Chitinase" evidence="9">
    <location>
        <begin position="899"/>
        <end position="993"/>
    </location>
</feature>
<sequence length="1486" mass="161595">MKKSTFGGILKVNSTLPIAAGFMLMPSFFFAQTEKQVQLIKKETNLQALQALQKNLKKNTLTTKQLQAKAQEKGLLFSGESNGQHFQLKGFDRKTGRPLYYVTTNVGAALGTGTNKLNSSAGIFNLDGEGMKIHEWDGGGVLTSHQEFGGRVKQKDLAAGANSHATHVAGTLVASGVDARAKGMAPKANLDAYDWTDDAAEMVQAALDGALVSNHSYGFLGGFVWGNYSGTTGWHWVGSDDDTEFKYYGKYTESDRNWDVIAQNAPYYLPVKAAGNPRGMGPEPGGVHYVQVFNEDTQKWEWRESTKTRQKNGGEFGFDSVNQGAYGKNILIVGAAEKMANGYKTASDVKMASFSAFGPVDDGRIKPDLSGIGVGVVSSVTPNATSYAASNGTSMASPNVAGSLILLQEHYKNLNNGTFMKAATLRALAIGTANEAGDAVGPDYKSGWGLLNAHKAAVTISTNGQYALISERTLRNKNSDRIQVVASGSEPLVVTVAWTDPAPKDLPSDGELNNRLPTLVNDLDIKITKNGVEYLPWTLDPVNPNNPAVKGNNVVDNVEQVVIENPEAGATYEIEVSHKADLRKNKFVYDADGNLLVDLEKTTTQEYSLVATGVNAGVNIDLALKGIKVAVPNVQYTAATPVEIEVENKGAQSVTGAKVKYEFVKVATGEVVSSGELPLSEIASKEVQKVTANVNLTEPFVDFKFVATVEFDGDEVSVNNRDEINAYSYLVDVTAQDKSFSFGYEEDFASRGWTAEDVNGDGRAWMKYVDANLAYAGTSIAVSFPGGGKGTDDWMYSNPLKVKGGVPYRLSFYLGRAQSMNEKVAVYWGNNPDKAGMNQLGSIAVETPSAAYKRYVYEFTPDADQVIYLGFHHKMQAEEESYAVLLDNVDLRYAQGKPMVDFRASKVNPNTFEEVTLVGDVVTTASQPILSREWVIERVGGAAEDFVYSNGFDKNSESPKGVFTKEGKYTVTLKVSNSEGETVETKTAYITAKNTAAVARFTNTSPVIYEGEVVKFTNTSTGNPLPTEFKWTVTPSDGVEFTNGTTAASTHPDIKFAKEGKYSVALEVKSLVNTATVTKADLITVKGLYNPVQDLAGQLETDKVALTWERPLMNPDYEENFGTGTPTRPAGVTVINKGDQRATWSVQSLFATSGNGLMSQSWYNYENIDSDDWFVTPRIRSGAEVLKFAAGHRRLERYDVYIVEVEDGRAIDEDYLKAGHKVYSFEGTELTQGIGKFVTRTIDIKNYTGKDFYLAFHHRTKAEDAGRELALDDIMVGYNDKTTTATTGKVSGGNLVDNPLVKFQEGQELVTQQEIAAHFEDPSLATANTNVVMGVLDLPKLVGYKVEKVNTGVVKETNDVADKSYDEVVTANGIYAYDVYALYSDGKISEPKRVEVNITNLSTSDVKNEGLKIYPNPSDGRFVVEAGAGVTSLKAEVYDMSGKQIYKQDFRGSKADLNLTQYPKGVYILNLVDNNGKKQSAKLMIK</sequence>
<keyword evidence="2 6" id="KW-0645">Protease</keyword>
<dbReference type="InterPro" id="IPR000209">
    <property type="entry name" value="Peptidase_S8/S53_dom"/>
</dbReference>
<dbReference type="InterPro" id="IPR011628">
    <property type="entry name" value="Cleaved_adhesin"/>
</dbReference>
<dbReference type="CDD" id="cd04842">
    <property type="entry name" value="Peptidases_S8_Kp43_protease"/>
    <property type="match status" value="1"/>
</dbReference>
<dbReference type="SMART" id="SM00089">
    <property type="entry name" value="PKD"/>
    <property type="match status" value="2"/>
</dbReference>
<comment type="similarity">
    <text evidence="1 6">Belongs to the peptidase S8 family.</text>
</comment>
<dbReference type="InterPro" id="IPR023828">
    <property type="entry name" value="Peptidase_S8_Ser-AS"/>
</dbReference>
<evidence type="ECO:0000256" key="3">
    <source>
        <dbReference type="ARBA" id="ARBA00022729"/>
    </source>
</evidence>
<feature type="signal peptide" evidence="8">
    <location>
        <begin position="1"/>
        <end position="31"/>
    </location>
</feature>
<dbReference type="Gene3D" id="3.40.50.200">
    <property type="entry name" value="Peptidase S8/S53 domain"/>
    <property type="match status" value="1"/>
</dbReference>
<feature type="active site" description="Charge relay system" evidence="6">
    <location>
        <position position="394"/>
    </location>
</feature>
<dbReference type="Proteomes" id="UP001432059">
    <property type="component" value="Chromosome"/>
</dbReference>
<dbReference type="Gene3D" id="2.60.120.200">
    <property type="match status" value="2"/>
</dbReference>
<evidence type="ECO:0000256" key="8">
    <source>
        <dbReference type="SAM" id="SignalP"/>
    </source>
</evidence>
<dbReference type="Pfam" id="PF07675">
    <property type="entry name" value="Cleaved_Adhesin"/>
    <property type="match status" value="2"/>
</dbReference>